<proteinExistence type="predicted"/>
<dbReference type="STRING" id="299467.A0A443S877"/>
<dbReference type="InterPro" id="IPR001251">
    <property type="entry name" value="CRAL-TRIO_dom"/>
</dbReference>
<dbReference type="SUPFAM" id="SSF46938">
    <property type="entry name" value="CRAL/TRIO N-terminal domain"/>
    <property type="match status" value="1"/>
</dbReference>
<keyword evidence="3" id="KW-1185">Reference proteome</keyword>
<dbReference type="GO" id="GO:1902936">
    <property type="term" value="F:phosphatidylinositol bisphosphate binding"/>
    <property type="evidence" value="ECO:0007669"/>
    <property type="project" value="TreeGrafter"/>
</dbReference>
<organism evidence="2 3">
    <name type="scientific">Leptotrombidium deliense</name>
    <dbReference type="NCBI Taxonomy" id="299467"/>
    <lineage>
        <taxon>Eukaryota</taxon>
        <taxon>Metazoa</taxon>
        <taxon>Ecdysozoa</taxon>
        <taxon>Arthropoda</taxon>
        <taxon>Chelicerata</taxon>
        <taxon>Arachnida</taxon>
        <taxon>Acari</taxon>
        <taxon>Acariformes</taxon>
        <taxon>Trombidiformes</taxon>
        <taxon>Prostigmata</taxon>
        <taxon>Anystina</taxon>
        <taxon>Parasitengona</taxon>
        <taxon>Trombiculoidea</taxon>
        <taxon>Trombiculidae</taxon>
        <taxon>Leptotrombidium</taxon>
    </lineage>
</organism>
<gene>
    <name evidence="2" type="ORF">B4U80_13341</name>
</gene>
<dbReference type="OrthoDB" id="75724at2759"/>
<name>A0A443S877_9ACAR</name>
<comment type="caution">
    <text evidence="2">The sequence shown here is derived from an EMBL/GenBank/DDBJ whole genome shotgun (WGS) entry which is preliminary data.</text>
</comment>
<dbReference type="Proteomes" id="UP000288716">
    <property type="component" value="Unassembled WGS sequence"/>
</dbReference>
<dbReference type="Gene3D" id="1.10.8.20">
    <property type="entry name" value="N-terminal domain of phosphatidylinositol transfer protein sec14p"/>
    <property type="match status" value="1"/>
</dbReference>
<evidence type="ECO:0000313" key="2">
    <source>
        <dbReference type="EMBL" id="RWS23615.1"/>
    </source>
</evidence>
<dbReference type="CDD" id="cd00170">
    <property type="entry name" value="SEC14"/>
    <property type="match status" value="1"/>
</dbReference>
<dbReference type="PANTHER" id="PTHR10174:SF208">
    <property type="entry name" value="CRAL-TRIO DOMAIN-CONTAINING PROTEIN DDB_G0278031"/>
    <property type="match status" value="1"/>
</dbReference>
<reference evidence="2 3" key="1">
    <citation type="journal article" date="2018" name="Gigascience">
        <title>Genomes of trombidid mites reveal novel predicted allergens and laterally-transferred genes associated with secondary metabolism.</title>
        <authorList>
            <person name="Dong X."/>
            <person name="Chaisiri K."/>
            <person name="Xia D."/>
            <person name="Armstrong S.D."/>
            <person name="Fang Y."/>
            <person name="Donnelly M.J."/>
            <person name="Kadowaki T."/>
            <person name="McGarry J.W."/>
            <person name="Darby A.C."/>
            <person name="Makepeace B.L."/>
        </authorList>
    </citation>
    <scope>NUCLEOTIDE SEQUENCE [LARGE SCALE GENOMIC DNA]</scope>
    <source>
        <strain evidence="2">UoL-UT</strain>
    </source>
</reference>
<dbReference type="InterPro" id="IPR036865">
    <property type="entry name" value="CRAL-TRIO_dom_sf"/>
</dbReference>
<dbReference type="PANTHER" id="PTHR10174">
    <property type="entry name" value="ALPHA-TOCOPHEROL TRANSFER PROTEIN-RELATED"/>
    <property type="match status" value="1"/>
</dbReference>
<feature type="domain" description="CRAL-TRIO" evidence="1">
    <location>
        <begin position="75"/>
        <end position="240"/>
    </location>
</feature>
<dbReference type="SMART" id="SM00516">
    <property type="entry name" value="SEC14"/>
    <property type="match status" value="1"/>
</dbReference>
<dbReference type="PRINTS" id="PR00180">
    <property type="entry name" value="CRETINALDHBP"/>
</dbReference>
<dbReference type="Gene3D" id="3.40.525.10">
    <property type="entry name" value="CRAL-TRIO lipid binding domain"/>
    <property type="match status" value="1"/>
</dbReference>
<dbReference type="PROSITE" id="PS50191">
    <property type="entry name" value="CRAL_TRIO"/>
    <property type="match status" value="1"/>
</dbReference>
<dbReference type="AlphaFoldDB" id="A0A443S877"/>
<dbReference type="Pfam" id="PF00650">
    <property type="entry name" value="CRAL_TRIO"/>
    <property type="match status" value="1"/>
</dbReference>
<dbReference type="SMART" id="SM01100">
    <property type="entry name" value="CRAL_TRIO_N"/>
    <property type="match status" value="1"/>
</dbReference>
<dbReference type="InterPro" id="IPR011074">
    <property type="entry name" value="CRAL/TRIO_N_dom"/>
</dbReference>
<dbReference type="EMBL" id="NCKV01006148">
    <property type="protein sequence ID" value="RWS23615.1"/>
    <property type="molecule type" value="Genomic_DNA"/>
</dbReference>
<evidence type="ECO:0000259" key="1">
    <source>
        <dbReference type="PROSITE" id="PS50191"/>
    </source>
</evidence>
<evidence type="ECO:0000313" key="3">
    <source>
        <dbReference type="Proteomes" id="UP000288716"/>
    </source>
</evidence>
<dbReference type="SUPFAM" id="SSF52087">
    <property type="entry name" value="CRAL/TRIO domain"/>
    <property type="match status" value="1"/>
</dbReference>
<dbReference type="InterPro" id="IPR036273">
    <property type="entry name" value="CRAL/TRIO_N_dom_sf"/>
</dbReference>
<dbReference type="GO" id="GO:0016020">
    <property type="term" value="C:membrane"/>
    <property type="evidence" value="ECO:0007669"/>
    <property type="project" value="TreeGrafter"/>
</dbReference>
<protein>
    <recommendedName>
        <fullName evidence="1">CRAL-TRIO domain-containing protein</fullName>
    </recommendedName>
</protein>
<dbReference type="VEuPathDB" id="VectorBase:LDEU008425"/>
<sequence>MIRVSSNTVSNDEPNYEGKVSELRQLIKSKIADQIAFEDLFLLKFLRARNCNVDEACQLLTSYLSFFDKHAECFNVEISRKVIEDGFFIACPQRTSKGESITFCDFDQWDLRKVSLADCMTSIISGYELLAMDTQTQENGNIHVFDMAGLTWKHVSKFGISEVKMFVNILFFSFPIKQNKLIVVRENSFANILFKLAQPFLEKQMREKILFIGTDVGKLHDYISPDILPAKFGGNANEFNYNKYSKNLKDNEQRLLDLWKTIKLEK</sequence>
<accession>A0A443S877</accession>